<dbReference type="Gene3D" id="3.90.226.10">
    <property type="entry name" value="2-enoyl-CoA Hydratase, Chain A, domain 1"/>
    <property type="match status" value="1"/>
</dbReference>
<proteinExistence type="predicted"/>
<keyword evidence="1" id="KW-0732">Signal</keyword>
<protein>
    <recommendedName>
        <fullName evidence="2">Tail specific protease domain-containing protein</fullName>
    </recommendedName>
</protein>
<reference evidence="3 4" key="1">
    <citation type="submission" date="2018-08" db="EMBL/GenBank/DDBJ databases">
        <title>Chitinophaga sp. K20C18050901, a novel bacterium isolated from forest soil.</title>
        <authorList>
            <person name="Wang C."/>
        </authorList>
    </citation>
    <scope>NUCLEOTIDE SEQUENCE [LARGE SCALE GENOMIC DNA]</scope>
    <source>
        <strain evidence="3 4">K20C18050901</strain>
    </source>
</reference>
<gene>
    <name evidence="3" type="ORF">DXN04_01405</name>
</gene>
<keyword evidence="4" id="KW-1185">Reference proteome</keyword>
<dbReference type="OrthoDB" id="7168509at2"/>
<dbReference type="InterPro" id="IPR036034">
    <property type="entry name" value="PDZ_sf"/>
</dbReference>
<dbReference type="SUPFAM" id="SSF50156">
    <property type="entry name" value="PDZ domain-like"/>
    <property type="match status" value="1"/>
</dbReference>
<feature type="domain" description="Tail specific protease" evidence="2">
    <location>
        <begin position="158"/>
        <end position="380"/>
    </location>
</feature>
<dbReference type="Proteomes" id="UP000261174">
    <property type="component" value="Unassembled WGS sequence"/>
</dbReference>
<dbReference type="AlphaFoldDB" id="A0A3E1P7R7"/>
<evidence type="ECO:0000313" key="4">
    <source>
        <dbReference type="Proteomes" id="UP000261174"/>
    </source>
</evidence>
<dbReference type="PROSITE" id="PS51257">
    <property type="entry name" value="PROKAR_LIPOPROTEIN"/>
    <property type="match status" value="1"/>
</dbReference>
<dbReference type="GO" id="GO:0007165">
    <property type="term" value="P:signal transduction"/>
    <property type="evidence" value="ECO:0007669"/>
    <property type="project" value="TreeGrafter"/>
</dbReference>
<dbReference type="EMBL" id="QTJV01000001">
    <property type="protein sequence ID" value="RFM36194.1"/>
    <property type="molecule type" value="Genomic_DNA"/>
</dbReference>
<dbReference type="GO" id="GO:0006508">
    <property type="term" value="P:proteolysis"/>
    <property type="evidence" value="ECO:0007669"/>
    <property type="project" value="InterPro"/>
</dbReference>
<name>A0A3E1P7R7_9BACT</name>
<comment type="caution">
    <text evidence="3">The sequence shown here is derived from an EMBL/GenBank/DDBJ whole genome shotgun (WGS) entry which is preliminary data.</text>
</comment>
<dbReference type="PANTHER" id="PTHR32060:SF30">
    <property type="entry name" value="CARBOXY-TERMINAL PROCESSING PROTEASE CTPA"/>
    <property type="match status" value="1"/>
</dbReference>
<dbReference type="Pfam" id="PF18294">
    <property type="entry name" value="Pept_S41_N"/>
    <property type="match status" value="1"/>
</dbReference>
<dbReference type="SMART" id="SM00245">
    <property type="entry name" value="TSPc"/>
    <property type="match status" value="1"/>
</dbReference>
<dbReference type="Gene3D" id="2.30.42.10">
    <property type="match status" value="1"/>
</dbReference>
<dbReference type="RefSeq" id="WP_116851521.1">
    <property type="nucleotide sequence ID" value="NZ_QTJV01000001.1"/>
</dbReference>
<dbReference type="CDD" id="cd07561">
    <property type="entry name" value="Peptidase_S41_CPP_like"/>
    <property type="match status" value="1"/>
</dbReference>
<dbReference type="Gene3D" id="3.30.750.170">
    <property type="match status" value="1"/>
</dbReference>
<dbReference type="GO" id="GO:0008236">
    <property type="term" value="F:serine-type peptidase activity"/>
    <property type="evidence" value="ECO:0007669"/>
    <property type="project" value="InterPro"/>
</dbReference>
<evidence type="ECO:0000313" key="3">
    <source>
        <dbReference type="EMBL" id="RFM36194.1"/>
    </source>
</evidence>
<evidence type="ECO:0000256" key="1">
    <source>
        <dbReference type="SAM" id="SignalP"/>
    </source>
</evidence>
<dbReference type="InterPro" id="IPR029045">
    <property type="entry name" value="ClpP/crotonase-like_dom_sf"/>
</dbReference>
<sequence>MLRTTTIALVALLFFAACHKDDAPDVTPTGPVTQQETNKWILDSMRYFYLWNSTLPSTVDTTLSATDYFASLKNAEDRFSFLYKPSDNSTYPKYMLSRYGILFSVIEQDGPKGVIQLVIPGSVAALNGIKRGDYFTAINGTPLTSSNAGELTAAMLAGSFSTLTINDAVITLPAQSLGENPIYQQDTFMVKDKIVAYLFYNYFNDTFNTALQQIFQSFKTAGASELILDLRYNPGGSVAAAALVNAMIAPGITEQSVFAKYSGNNHLGNRDVTYKSALSVPESGNPISFSALADKRLSLSRVFIITGEATASAAELTINSLKPYMQVIQIGEKTFGKDKGAVIISDTRIPWTLMPITYNLFNAKGTGGYTNGISPDYTIDEMSALPLKTVGDHTDPLIAKAISIIDGNAKISTHSGMVKHYYNSQIPAAQKEIIICR</sequence>
<dbReference type="InterPro" id="IPR005151">
    <property type="entry name" value="Tail-specific_protease"/>
</dbReference>
<dbReference type="Pfam" id="PF03572">
    <property type="entry name" value="Peptidase_S41"/>
    <property type="match status" value="1"/>
</dbReference>
<dbReference type="InterPro" id="IPR041613">
    <property type="entry name" value="Pept_S41_N"/>
</dbReference>
<feature type="signal peptide" evidence="1">
    <location>
        <begin position="1"/>
        <end position="23"/>
    </location>
</feature>
<dbReference type="GO" id="GO:0004175">
    <property type="term" value="F:endopeptidase activity"/>
    <property type="evidence" value="ECO:0007669"/>
    <property type="project" value="TreeGrafter"/>
</dbReference>
<dbReference type="SUPFAM" id="SSF52096">
    <property type="entry name" value="ClpP/crotonase"/>
    <property type="match status" value="1"/>
</dbReference>
<dbReference type="PANTHER" id="PTHR32060">
    <property type="entry name" value="TAIL-SPECIFIC PROTEASE"/>
    <property type="match status" value="1"/>
</dbReference>
<dbReference type="GO" id="GO:0030288">
    <property type="term" value="C:outer membrane-bounded periplasmic space"/>
    <property type="evidence" value="ECO:0007669"/>
    <property type="project" value="TreeGrafter"/>
</dbReference>
<evidence type="ECO:0000259" key="2">
    <source>
        <dbReference type="SMART" id="SM00245"/>
    </source>
</evidence>
<accession>A0A3E1P7R7</accession>
<feature type="chain" id="PRO_5017760859" description="Tail specific protease domain-containing protein" evidence="1">
    <location>
        <begin position="24"/>
        <end position="437"/>
    </location>
</feature>
<organism evidence="3 4">
    <name type="scientific">Chitinophaga silvisoli</name>
    <dbReference type="NCBI Taxonomy" id="2291814"/>
    <lineage>
        <taxon>Bacteria</taxon>
        <taxon>Pseudomonadati</taxon>
        <taxon>Bacteroidota</taxon>
        <taxon>Chitinophagia</taxon>
        <taxon>Chitinophagales</taxon>
        <taxon>Chitinophagaceae</taxon>
        <taxon>Chitinophaga</taxon>
    </lineage>
</organism>